<evidence type="ECO:0000313" key="1">
    <source>
        <dbReference type="EMBL" id="AFH50334.1"/>
    </source>
</evidence>
<keyword evidence="2" id="KW-1185">Reference proteome</keyword>
<reference evidence="1 2" key="1">
    <citation type="journal article" date="2012" name="Front. Microbiol.">
        <title>Complete genome of Ignavibacterium album, a metabolically versatile, flagellated, facultative anaerobe from the phylum Chlorobi.</title>
        <authorList>
            <person name="Liu Z."/>
            <person name="Frigaard N.-U."/>
            <person name="Vogl K."/>
            <person name="Iino T."/>
            <person name="Ohkuma M."/>
            <person name="Overmann J."/>
            <person name="Bryant D.A."/>
        </authorList>
    </citation>
    <scope>NUCLEOTIDE SEQUENCE [LARGE SCALE GENOMIC DNA]</scope>
    <source>
        <strain evidence="2">DSM 19864 / JCM 16511 / NBRC 101810 / Mat9-16</strain>
    </source>
</reference>
<name>I0AMX7_IGNAJ</name>
<gene>
    <name evidence="1" type="ordered locus">IALB_2631</name>
</gene>
<dbReference type="Pfam" id="PF09601">
    <property type="entry name" value="DUF2459"/>
    <property type="match status" value="1"/>
</dbReference>
<sequence length="214" mass="24899">MQNVVIFPIIFFFLNTSPAPEVQFKYSDGVGIEIYFIKQRWHTAIVFNTSNIDTNNFPIIKNFRDYNLVDIGWGDEEFYQYPDFDWELAIKALFYSTPSTLRVEGISISRELYFDLSEIVVKMIVTDEQFKEILKFIDDTFYRDEKGEKVLSSKAGGQIIFYAAKGKYHLFNTCNTWLAKCLNDAGLKIKTDIILTEQLFNELAKIGEVIKAER</sequence>
<dbReference type="STRING" id="945713.IALB_2631"/>
<dbReference type="EMBL" id="CP003418">
    <property type="protein sequence ID" value="AFH50334.1"/>
    <property type="molecule type" value="Genomic_DNA"/>
</dbReference>
<keyword evidence="1" id="KW-0449">Lipoprotein</keyword>
<dbReference type="KEGG" id="ial:IALB_2631"/>
<accession>I0AMX7</accession>
<protein>
    <submittedName>
        <fullName evidence="1">Putative outer membrane lipoprotein</fullName>
    </submittedName>
</protein>
<dbReference type="AlphaFoldDB" id="I0AMX7"/>
<dbReference type="HOGENOM" id="CLU_086263_1_0_10"/>
<organism evidence="1 2">
    <name type="scientific">Ignavibacterium album (strain DSM 19864 / JCM 16511 / NBRC 101810 / Mat9-16)</name>
    <dbReference type="NCBI Taxonomy" id="945713"/>
    <lineage>
        <taxon>Bacteria</taxon>
        <taxon>Pseudomonadati</taxon>
        <taxon>Ignavibacteriota</taxon>
        <taxon>Ignavibacteria</taxon>
        <taxon>Ignavibacteriales</taxon>
        <taxon>Ignavibacteriaceae</taxon>
        <taxon>Ignavibacterium</taxon>
    </lineage>
</organism>
<evidence type="ECO:0000313" key="2">
    <source>
        <dbReference type="Proteomes" id="UP000007394"/>
    </source>
</evidence>
<dbReference type="Proteomes" id="UP000007394">
    <property type="component" value="Chromosome"/>
</dbReference>
<proteinExistence type="predicted"/>
<dbReference type="InterPro" id="IPR011727">
    <property type="entry name" value="CHP02117"/>
</dbReference>